<evidence type="ECO:0000313" key="1">
    <source>
        <dbReference type="EMBL" id="MBD3867491.1"/>
    </source>
</evidence>
<accession>A0A8J6XWA1</accession>
<proteinExistence type="predicted"/>
<dbReference type="InterPro" id="IPR036280">
    <property type="entry name" value="Multihaem_cyt_sf"/>
</dbReference>
<dbReference type="AlphaFoldDB" id="A0A8J6XWA1"/>
<comment type="caution">
    <text evidence="1">The sequence shown here is derived from an EMBL/GenBank/DDBJ whole genome shotgun (WGS) entry which is preliminary data.</text>
</comment>
<protein>
    <submittedName>
        <fullName evidence="1">Uncharacterized protein</fullName>
    </submittedName>
</protein>
<reference evidence="1 2" key="1">
    <citation type="submission" date="2020-08" db="EMBL/GenBank/DDBJ databases">
        <title>Acidobacteriota in marine sediments use diverse sulfur dissimilation pathways.</title>
        <authorList>
            <person name="Wasmund K."/>
        </authorList>
    </citation>
    <scope>NUCLEOTIDE SEQUENCE [LARGE SCALE GENOMIC DNA]</scope>
    <source>
        <strain evidence="1">MAG AM4</strain>
    </source>
</reference>
<dbReference type="SUPFAM" id="SSF48695">
    <property type="entry name" value="Multiheme cytochromes"/>
    <property type="match status" value="1"/>
</dbReference>
<dbReference type="Gene3D" id="1.10.1130.10">
    <property type="entry name" value="Flavocytochrome C3, Chain A"/>
    <property type="match status" value="1"/>
</dbReference>
<evidence type="ECO:0000313" key="2">
    <source>
        <dbReference type="Proteomes" id="UP000648239"/>
    </source>
</evidence>
<dbReference type="EMBL" id="JACXWD010000011">
    <property type="protein sequence ID" value="MBD3867491.1"/>
    <property type="molecule type" value="Genomic_DNA"/>
</dbReference>
<organism evidence="1 2">
    <name type="scientific">Candidatus Polarisedimenticola svalbardensis</name>
    <dbReference type="NCBI Taxonomy" id="2886004"/>
    <lineage>
        <taxon>Bacteria</taxon>
        <taxon>Pseudomonadati</taxon>
        <taxon>Acidobacteriota</taxon>
        <taxon>Candidatus Polarisedimenticolia</taxon>
        <taxon>Candidatus Polarisedimenticolales</taxon>
        <taxon>Candidatus Polarisedimenticolaceae</taxon>
        <taxon>Candidatus Polarisedimenticola</taxon>
    </lineage>
</organism>
<name>A0A8J6XWA1_9BACT</name>
<gene>
    <name evidence="1" type="ORF">IFK94_05135</name>
</gene>
<sequence>MKEIRYNTRFLVQLSIFLIVLLTACGFALAYTQYSVSKDATNCRACHGDFRSSPYISLKDGQSWGDDLHDVHRNNMLTGECDTCHASGRFPVFLDSSNGGFTLDPISCIGCHGRAADATSGTSGTGVGLRQHHYRAGQTVCLSCHADSDPAAVTPVSEATLPPYYRTGDPNYPDMPSDPCNPNLTEEQYAASTLGLDNDGDNVYDMLDTDCSGVAATPGESSALALQPLLVTAFDSAGGTMTLSYESGCSSTDHNLEWGALGAVGTYGYNAQTADECGIGIGGTYVWSYPATPTDIFFLIVGNDGSAEGSLGLDSSAGERPENTGGICDFTQSLGDRCD</sequence>
<dbReference type="PROSITE" id="PS51257">
    <property type="entry name" value="PROKAR_LIPOPROTEIN"/>
    <property type="match status" value="1"/>
</dbReference>
<dbReference type="Proteomes" id="UP000648239">
    <property type="component" value="Unassembled WGS sequence"/>
</dbReference>